<dbReference type="Proteomes" id="UP000821837">
    <property type="component" value="Chromosome 5"/>
</dbReference>
<comment type="caution">
    <text evidence="1">The sequence shown here is derived from an EMBL/GenBank/DDBJ whole genome shotgun (WGS) entry which is preliminary data.</text>
</comment>
<accession>A0A9D4PU27</accession>
<reference evidence="1" key="1">
    <citation type="journal article" date="2020" name="Cell">
        <title>Large-Scale Comparative Analyses of Tick Genomes Elucidate Their Genetic Diversity and Vector Capacities.</title>
        <authorList>
            <consortium name="Tick Genome and Microbiome Consortium (TIGMIC)"/>
            <person name="Jia N."/>
            <person name="Wang J."/>
            <person name="Shi W."/>
            <person name="Du L."/>
            <person name="Sun Y."/>
            <person name="Zhan W."/>
            <person name="Jiang J.F."/>
            <person name="Wang Q."/>
            <person name="Zhang B."/>
            <person name="Ji P."/>
            <person name="Bell-Sakyi L."/>
            <person name="Cui X.M."/>
            <person name="Yuan T.T."/>
            <person name="Jiang B.G."/>
            <person name="Yang W.F."/>
            <person name="Lam T.T."/>
            <person name="Chang Q.C."/>
            <person name="Ding S.J."/>
            <person name="Wang X.J."/>
            <person name="Zhu J.G."/>
            <person name="Ruan X.D."/>
            <person name="Zhao L."/>
            <person name="Wei J.T."/>
            <person name="Ye R.Z."/>
            <person name="Que T.C."/>
            <person name="Du C.H."/>
            <person name="Zhou Y.H."/>
            <person name="Cheng J.X."/>
            <person name="Dai P.F."/>
            <person name="Guo W.B."/>
            <person name="Han X.H."/>
            <person name="Huang E.J."/>
            <person name="Li L.F."/>
            <person name="Wei W."/>
            <person name="Gao Y.C."/>
            <person name="Liu J.Z."/>
            <person name="Shao H.Z."/>
            <person name="Wang X."/>
            <person name="Wang C.C."/>
            <person name="Yang T.C."/>
            <person name="Huo Q.B."/>
            <person name="Li W."/>
            <person name="Chen H.Y."/>
            <person name="Chen S.E."/>
            <person name="Zhou L.G."/>
            <person name="Ni X.B."/>
            <person name="Tian J.H."/>
            <person name="Sheng Y."/>
            <person name="Liu T."/>
            <person name="Pan Y.S."/>
            <person name="Xia L.Y."/>
            <person name="Li J."/>
            <person name="Zhao F."/>
            <person name="Cao W.C."/>
        </authorList>
    </citation>
    <scope>NUCLEOTIDE SEQUENCE</scope>
    <source>
        <strain evidence="1">Rsan-2018</strain>
    </source>
</reference>
<evidence type="ECO:0000313" key="1">
    <source>
        <dbReference type="EMBL" id="KAH7951755.1"/>
    </source>
</evidence>
<gene>
    <name evidence="1" type="ORF">HPB52_012519</name>
</gene>
<reference evidence="1" key="2">
    <citation type="submission" date="2021-09" db="EMBL/GenBank/DDBJ databases">
        <authorList>
            <person name="Jia N."/>
            <person name="Wang J."/>
            <person name="Shi W."/>
            <person name="Du L."/>
            <person name="Sun Y."/>
            <person name="Zhan W."/>
            <person name="Jiang J."/>
            <person name="Wang Q."/>
            <person name="Zhang B."/>
            <person name="Ji P."/>
            <person name="Sakyi L.B."/>
            <person name="Cui X."/>
            <person name="Yuan T."/>
            <person name="Jiang B."/>
            <person name="Yang W."/>
            <person name="Lam T.T.-Y."/>
            <person name="Chang Q."/>
            <person name="Ding S."/>
            <person name="Wang X."/>
            <person name="Zhu J."/>
            <person name="Ruan X."/>
            <person name="Zhao L."/>
            <person name="Wei J."/>
            <person name="Que T."/>
            <person name="Du C."/>
            <person name="Cheng J."/>
            <person name="Dai P."/>
            <person name="Han X."/>
            <person name="Huang E."/>
            <person name="Gao Y."/>
            <person name="Liu J."/>
            <person name="Shao H."/>
            <person name="Ye R."/>
            <person name="Li L."/>
            <person name="Wei W."/>
            <person name="Wang X."/>
            <person name="Wang C."/>
            <person name="Huo Q."/>
            <person name="Li W."/>
            <person name="Guo W."/>
            <person name="Chen H."/>
            <person name="Chen S."/>
            <person name="Zhou L."/>
            <person name="Zhou L."/>
            <person name="Ni X."/>
            <person name="Tian J."/>
            <person name="Zhou Y."/>
            <person name="Sheng Y."/>
            <person name="Liu T."/>
            <person name="Pan Y."/>
            <person name="Xia L."/>
            <person name="Li J."/>
            <person name="Zhao F."/>
            <person name="Cao W."/>
        </authorList>
    </citation>
    <scope>NUCLEOTIDE SEQUENCE</scope>
    <source>
        <strain evidence="1">Rsan-2018</strain>
        <tissue evidence="1">Larvae</tissue>
    </source>
</reference>
<name>A0A9D4PU27_RHISA</name>
<dbReference type="VEuPathDB" id="VectorBase:RSAN_037927"/>
<keyword evidence="2" id="KW-1185">Reference proteome</keyword>
<evidence type="ECO:0000313" key="2">
    <source>
        <dbReference type="Proteomes" id="UP000821837"/>
    </source>
</evidence>
<organism evidence="1 2">
    <name type="scientific">Rhipicephalus sanguineus</name>
    <name type="common">Brown dog tick</name>
    <name type="synonym">Ixodes sanguineus</name>
    <dbReference type="NCBI Taxonomy" id="34632"/>
    <lineage>
        <taxon>Eukaryota</taxon>
        <taxon>Metazoa</taxon>
        <taxon>Ecdysozoa</taxon>
        <taxon>Arthropoda</taxon>
        <taxon>Chelicerata</taxon>
        <taxon>Arachnida</taxon>
        <taxon>Acari</taxon>
        <taxon>Parasitiformes</taxon>
        <taxon>Ixodida</taxon>
        <taxon>Ixodoidea</taxon>
        <taxon>Ixodidae</taxon>
        <taxon>Rhipicephalinae</taxon>
        <taxon>Rhipicephalus</taxon>
        <taxon>Rhipicephalus</taxon>
    </lineage>
</organism>
<dbReference type="EMBL" id="JABSTV010001251">
    <property type="protein sequence ID" value="KAH7951755.1"/>
    <property type="molecule type" value="Genomic_DNA"/>
</dbReference>
<dbReference type="AlphaFoldDB" id="A0A9D4PU27"/>
<proteinExistence type="predicted"/>
<protein>
    <submittedName>
        <fullName evidence="1">Uncharacterized protein</fullName>
    </submittedName>
</protein>
<sequence length="147" mass="15668">MSFSGEGRIASNIFESPCKDVAVIGAYKMSHVWLVDLRTDQAKKKLVEAGRLVVKDRLCIVIGPNRQEACKRSYGRAAGWPAASDQSKLIMDEEEAGRPAALAALYMNGNAQGADKDDGVSGCPTSAIDNAVAGGCERGRRRRGEPG</sequence>